<dbReference type="EMBL" id="MN740306">
    <property type="protein sequence ID" value="QHT99221.1"/>
    <property type="molecule type" value="Genomic_DNA"/>
</dbReference>
<accession>A0A6C0J0P9</accession>
<dbReference type="SUPFAM" id="SSF49899">
    <property type="entry name" value="Concanavalin A-like lectins/glucanases"/>
    <property type="match status" value="1"/>
</dbReference>
<keyword evidence="1" id="KW-1133">Transmembrane helix</keyword>
<protein>
    <recommendedName>
        <fullName evidence="3">LamG-like jellyroll fold domain-containing protein</fullName>
    </recommendedName>
</protein>
<dbReference type="Pfam" id="PF13385">
    <property type="entry name" value="Laminin_G_3"/>
    <property type="match status" value="1"/>
</dbReference>
<proteinExistence type="predicted"/>
<keyword evidence="1" id="KW-0472">Membrane</keyword>
<evidence type="ECO:0008006" key="3">
    <source>
        <dbReference type="Google" id="ProtNLM"/>
    </source>
</evidence>
<name>A0A6C0J0P9_9ZZZZ</name>
<dbReference type="InterPro" id="IPR013320">
    <property type="entry name" value="ConA-like_dom_sf"/>
</dbReference>
<sequence>MNIVAIILAIVVILLFYILYKFFLLKSVELTKTASLNATENPSIKIENSPTSLRYAYGIWIYVHSWDSSKAKTIYSRPNNIKLYFDKNSPILKCDITLDNDTPKTLEITDNFPIQKWTHIVISADGQYIDSYIDGKLVKSGRMYTAEPASTPKTPGDGDMNLGGGTTFDAYISKFQHWDKPVDPQTVWDTYNEGNGQGNMTNFVSSYGIDLSILKDNVEQSKYKIF</sequence>
<dbReference type="AlphaFoldDB" id="A0A6C0J0P9"/>
<dbReference type="Gene3D" id="2.60.120.200">
    <property type="match status" value="1"/>
</dbReference>
<reference evidence="2" key="1">
    <citation type="journal article" date="2020" name="Nature">
        <title>Giant virus diversity and host interactions through global metagenomics.</title>
        <authorList>
            <person name="Schulz F."/>
            <person name="Roux S."/>
            <person name="Paez-Espino D."/>
            <person name="Jungbluth S."/>
            <person name="Walsh D.A."/>
            <person name="Denef V.J."/>
            <person name="McMahon K.D."/>
            <person name="Konstantinidis K.T."/>
            <person name="Eloe-Fadrosh E.A."/>
            <person name="Kyrpides N.C."/>
            <person name="Woyke T."/>
        </authorList>
    </citation>
    <scope>NUCLEOTIDE SEQUENCE</scope>
    <source>
        <strain evidence="2">GVMAG-M-3300025699-48</strain>
    </source>
</reference>
<feature type="transmembrane region" description="Helical" evidence="1">
    <location>
        <begin position="6"/>
        <end position="25"/>
    </location>
</feature>
<organism evidence="2">
    <name type="scientific">viral metagenome</name>
    <dbReference type="NCBI Taxonomy" id="1070528"/>
    <lineage>
        <taxon>unclassified sequences</taxon>
        <taxon>metagenomes</taxon>
        <taxon>organismal metagenomes</taxon>
    </lineage>
</organism>
<evidence type="ECO:0000313" key="2">
    <source>
        <dbReference type="EMBL" id="QHT99221.1"/>
    </source>
</evidence>
<evidence type="ECO:0000256" key="1">
    <source>
        <dbReference type="SAM" id="Phobius"/>
    </source>
</evidence>
<keyword evidence="1" id="KW-0812">Transmembrane</keyword>